<dbReference type="InterPro" id="IPR018378">
    <property type="entry name" value="C-type_lectin_CS"/>
</dbReference>
<protein>
    <submittedName>
        <fullName evidence="1">C-type lectin</fullName>
    </submittedName>
</protein>
<dbReference type="Pfam" id="PF00059">
    <property type="entry name" value="Lectin_C"/>
    <property type="match status" value="1"/>
</dbReference>
<dbReference type="EnsemblMetazoa" id="PPA11288.1">
    <property type="protein sequence ID" value="PPA11288.1"/>
    <property type="gene ID" value="WBGene00100842"/>
</dbReference>
<dbReference type="SUPFAM" id="SSF56436">
    <property type="entry name" value="C-type lectin-like"/>
    <property type="match status" value="1"/>
</dbReference>
<dbReference type="AlphaFoldDB" id="A0A2A6CJQ6"/>
<dbReference type="InterPro" id="IPR016187">
    <property type="entry name" value="CTDL_fold"/>
</dbReference>
<dbReference type="PANTHER" id="PTHR31024:SF3">
    <property type="entry name" value="C-TYPE LECTIN-RELATED"/>
    <property type="match status" value="1"/>
</dbReference>
<accession>A0A8R1U9G5</accession>
<dbReference type="InterPro" id="IPR016186">
    <property type="entry name" value="C-type_lectin-like/link_sf"/>
</dbReference>
<reference evidence="2" key="1">
    <citation type="journal article" date="2008" name="Nat. Genet.">
        <title>The Pristionchus pacificus genome provides a unique perspective on nematode lifestyle and parasitism.</title>
        <authorList>
            <person name="Dieterich C."/>
            <person name="Clifton S.W."/>
            <person name="Schuster L.N."/>
            <person name="Chinwalla A."/>
            <person name="Delehaunty K."/>
            <person name="Dinkelacker I."/>
            <person name="Fulton L."/>
            <person name="Fulton R."/>
            <person name="Godfrey J."/>
            <person name="Minx P."/>
            <person name="Mitreva M."/>
            <person name="Roeseler W."/>
            <person name="Tian H."/>
            <person name="Witte H."/>
            <person name="Yang S.P."/>
            <person name="Wilson R.K."/>
            <person name="Sommer R.J."/>
        </authorList>
    </citation>
    <scope>NUCLEOTIDE SEQUENCE [LARGE SCALE GENOMIC DNA]</scope>
    <source>
        <strain evidence="2">PS312</strain>
    </source>
</reference>
<dbReference type="Gene3D" id="3.10.100.10">
    <property type="entry name" value="Mannose-Binding Protein A, subunit A"/>
    <property type="match status" value="1"/>
</dbReference>
<sequence>MVQHKPSIHYIILVYSKELCPKDLDSNRDDIMAHGTCEEVPLKRELVLKDAYSKSDFFWIGFSKSDGVWRWEDKSTDSYTNWEVDEPNSAAVARCAYVDSSTKALAWGSGNCNVAFPFVCEDVPCSVGNKDC</sequence>
<evidence type="ECO:0000313" key="2">
    <source>
        <dbReference type="Proteomes" id="UP000005239"/>
    </source>
</evidence>
<dbReference type="PANTHER" id="PTHR31024">
    <property type="entry name" value="C-TYPE LECTIN"/>
    <property type="match status" value="1"/>
</dbReference>
<gene>
    <name evidence="1" type="primary">WBGene00100842</name>
</gene>
<dbReference type="OrthoDB" id="5964020at2759"/>
<dbReference type="PROSITE" id="PS00615">
    <property type="entry name" value="C_TYPE_LECTIN_1"/>
    <property type="match status" value="1"/>
</dbReference>
<name>A0A2A6CJQ6_PRIPA</name>
<dbReference type="SMART" id="SM00034">
    <property type="entry name" value="CLECT"/>
    <property type="match status" value="1"/>
</dbReference>
<reference evidence="1" key="2">
    <citation type="submission" date="2022-06" db="UniProtKB">
        <authorList>
            <consortium name="EnsemblMetazoa"/>
        </authorList>
    </citation>
    <scope>IDENTIFICATION</scope>
    <source>
        <strain evidence="1">PS312</strain>
    </source>
</reference>
<keyword evidence="2" id="KW-1185">Reference proteome</keyword>
<dbReference type="CDD" id="cd00037">
    <property type="entry name" value="CLECT"/>
    <property type="match status" value="1"/>
</dbReference>
<dbReference type="Proteomes" id="UP000005239">
    <property type="component" value="Unassembled WGS sequence"/>
</dbReference>
<organism evidence="1 2">
    <name type="scientific">Pristionchus pacificus</name>
    <name type="common">Parasitic nematode worm</name>
    <dbReference type="NCBI Taxonomy" id="54126"/>
    <lineage>
        <taxon>Eukaryota</taxon>
        <taxon>Metazoa</taxon>
        <taxon>Ecdysozoa</taxon>
        <taxon>Nematoda</taxon>
        <taxon>Chromadorea</taxon>
        <taxon>Rhabditida</taxon>
        <taxon>Rhabditina</taxon>
        <taxon>Diplogasteromorpha</taxon>
        <taxon>Diplogasteroidea</taxon>
        <taxon>Neodiplogasteridae</taxon>
        <taxon>Pristionchus</taxon>
    </lineage>
</organism>
<accession>A0A2A6CJQ6</accession>
<dbReference type="PROSITE" id="PS50041">
    <property type="entry name" value="C_TYPE_LECTIN_2"/>
    <property type="match status" value="1"/>
</dbReference>
<dbReference type="InterPro" id="IPR001304">
    <property type="entry name" value="C-type_lectin-like"/>
</dbReference>
<proteinExistence type="predicted"/>
<evidence type="ECO:0000313" key="1">
    <source>
        <dbReference type="EnsemblMetazoa" id="PPA11288.1"/>
    </source>
</evidence>